<dbReference type="Pfam" id="PF00342">
    <property type="entry name" value="PGI"/>
    <property type="match status" value="2"/>
</dbReference>
<dbReference type="RefSeq" id="WP_208394025.1">
    <property type="nucleotide sequence ID" value="NZ_JAASQI010000001.1"/>
</dbReference>
<evidence type="ECO:0000313" key="6">
    <source>
        <dbReference type="Proteomes" id="UP001429580"/>
    </source>
</evidence>
<dbReference type="Gene3D" id="3.40.50.10490">
    <property type="entry name" value="Glucose-6-phosphate isomerase like protein, domain 1"/>
    <property type="match status" value="2"/>
</dbReference>
<comment type="catalytic activity">
    <reaction evidence="4">
        <text>alpha-D-glucose 6-phosphate = beta-D-fructose 6-phosphate</text>
        <dbReference type="Rhea" id="RHEA:11816"/>
        <dbReference type="ChEBI" id="CHEBI:57634"/>
        <dbReference type="ChEBI" id="CHEBI:58225"/>
        <dbReference type="EC" id="5.3.1.9"/>
    </reaction>
</comment>
<dbReference type="InterPro" id="IPR001672">
    <property type="entry name" value="G6P_Isomerase"/>
</dbReference>
<dbReference type="PROSITE" id="PS51463">
    <property type="entry name" value="P_GLUCOSE_ISOMERASE_3"/>
    <property type="match status" value="1"/>
</dbReference>
<sequence length="444" mass="46451">MSGTIAFQQSIDLARASRIGGNGLPDTAIDAAFAAVGTALARLNAAVEKGDLPLVDVAGGSDDLPAIHGAATRFLGASPVTDIVVLGTGGSSLGAQALAQLAFYQVPGLGRRDEPRLHFFDNLDPVTFGITLERLPLDTTRVLAVSKSGGTGETLIQAITLLAKLDEAGLRDRAASLILGLSEPRKDGKAHPLRDLLEPEGVQFLDHHTGIGGRYSVLSNVGLLPAAILGLDIDAIRAGARAVVASLKDGDVHAIQPAVGAALNVAAHLEGKGIAVLMAYTDRLERFAKWWIQLWAESLGKKGLGSQPVGALGPVDQHSQQQLYLDGPRDKLFTVITLDVKGTGPLIDAELAARAGQAGFAGKHVGDFVAAQGLAMTDTFAANGRPVRQIRLQRLDEYTLGALLAQFMLETILTGFALGIDPFDQPAVEEAKVLAKQYLAEGRG</sequence>
<protein>
    <recommendedName>
        <fullName evidence="4">Glucose-6-phosphate isomerase</fullName>
        <ecNumber evidence="4">5.3.1.9</ecNumber>
    </recommendedName>
</protein>
<organism evidence="5 6">
    <name type="scientific">Pseudochelatococcus lubricantis</name>
    <dbReference type="NCBI Taxonomy" id="1538102"/>
    <lineage>
        <taxon>Bacteria</taxon>
        <taxon>Pseudomonadati</taxon>
        <taxon>Pseudomonadota</taxon>
        <taxon>Alphaproteobacteria</taxon>
        <taxon>Hyphomicrobiales</taxon>
        <taxon>Chelatococcaceae</taxon>
        <taxon>Pseudochelatococcus</taxon>
    </lineage>
</organism>
<evidence type="ECO:0000256" key="4">
    <source>
        <dbReference type="RuleBase" id="RU000612"/>
    </source>
</evidence>
<dbReference type="EMBL" id="JAASQI010000001">
    <property type="protein sequence ID" value="NIJ56442.1"/>
    <property type="molecule type" value="Genomic_DNA"/>
</dbReference>
<dbReference type="InterPro" id="IPR046348">
    <property type="entry name" value="SIS_dom_sf"/>
</dbReference>
<dbReference type="InterPro" id="IPR018189">
    <property type="entry name" value="Phosphoglucose_isomerase_CS"/>
</dbReference>
<keyword evidence="2 4" id="KW-0324">Glycolysis</keyword>
<name>A0ABX0UUJ6_9HYPH</name>
<reference evidence="5 6" key="1">
    <citation type="submission" date="2020-03" db="EMBL/GenBank/DDBJ databases">
        <title>Genomic Encyclopedia of Type Strains, Phase IV (KMG-IV): sequencing the most valuable type-strain genomes for metagenomic binning, comparative biology and taxonomic classification.</title>
        <authorList>
            <person name="Goeker M."/>
        </authorList>
    </citation>
    <scope>NUCLEOTIDE SEQUENCE [LARGE SCALE GENOMIC DNA]</scope>
    <source>
        <strain evidence="5 6">DSM 103870</strain>
    </source>
</reference>
<dbReference type="Proteomes" id="UP001429580">
    <property type="component" value="Unassembled WGS sequence"/>
</dbReference>
<comment type="similarity">
    <text evidence="4">Belongs to the GPI family.</text>
</comment>
<dbReference type="PROSITE" id="PS00174">
    <property type="entry name" value="P_GLUCOSE_ISOMERASE_2"/>
    <property type="match status" value="1"/>
</dbReference>
<dbReference type="GO" id="GO:0004347">
    <property type="term" value="F:glucose-6-phosphate isomerase activity"/>
    <property type="evidence" value="ECO:0007669"/>
    <property type="project" value="UniProtKB-EC"/>
</dbReference>
<comment type="pathway">
    <text evidence="4">Carbohydrate degradation; glycolysis; D-glyceraldehyde 3-phosphate and glycerone phosphate from D-glucose: step 2/4.</text>
</comment>
<gene>
    <name evidence="5" type="ORF">FHS82_000255</name>
</gene>
<dbReference type="EC" id="5.3.1.9" evidence="4"/>
<dbReference type="PRINTS" id="PR00662">
    <property type="entry name" value="G6PISOMERASE"/>
</dbReference>
<proteinExistence type="inferred from homology"/>
<keyword evidence="3 4" id="KW-0413">Isomerase</keyword>
<comment type="caution">
    <text evidence="5">The sequence shown here is derived from an EMBL/GenBank/DDBJ whole genome shotgun (WGS) entry which is preliminary data.</text>
</comment>
<evidence type="ECO:0000313" key="5">
    <source>
        <dbReference type="EMBL" id="NIJ56442.1"/>
    </source>
</evidence>
<accession>A0ABX0UUJ6</accession>
<dbReference type="PANTHER" id="PTHR11469">
    <property type="entry name" value="GLUCOSE-6-PHOSPHATE ISOMERASE"/>
    <property type="match status" value="1"/>
</dbReference>
<evidence type="ECO:0000256" key="1">
    <source>
        <dbReference type="ARBA" id="ARBA00022432"/>
    </source>
</evidence>
<evidence type="ECO:0000256" key="3">
    <source>
        <dbReference type="ARBA" id="ARBA00023235"/>
    </source>
</evidence>
<keyword evidence="1 4" id="KW-0312">Gluconeogenesis</keyword>
<dbReference type="PANTHER" id="PTHR11469:SF1">
    <property type="entry name" value="GLUCOSE-6-PHOSPHATE ISOMERASE"/>
    <property type="match status" value="1"/>
</dbReference>
<dbReference type="SUPFAM" id="SSF53697">
    <property type="entry name" value="SIS domain"/>
    <property type="match status" value="1"/>
</dbReference>
<evidence type="ECO:0000256" key="2">
    <source>
        <dbReference type="ARBA" id="ARBA00023152"/>
    </source>
</evidence>
<keyword evidence="6" id="KW-1185">Reference proteome</keyword>